<sequence>MIRPSFPSKLFAIPMIVAASGGALAGPANAQSASRADSRSTTAIVAANRAGTIEPTPPAFINASAIMPFVDGTIYRVYTAPERVTDIVLQPGEALGAVASGDTARWVIGDTSSGTGPDKRAHILVKPFAAGLATNLVITTDRRTYHIALSSGASAAMSSLSWTYPQDALIALKRTQEAAAAVEPVAAGLDVDQLHFNYVLSGDRPAWRPLRAFDDGRQTFIEFPASLAVGEAPPLFLVGAKGEAQLVNYRLRGRYYVVDRLFDRAELRLGTKHQEIVCITRADDGAGRGRAKRRVS</sequence>
<reference evidence="3" key="1">
    <citation type="submission" date="2015-10" db="EMBL/GenBank/DDBJ databases">
        <authorList>
            <person name="Gilbert D.G."/>
        </authorList>
    </citation>
    <scope>NUCLEOTIDE SEQUENCE</scope>
</reference>
<dbReference type="InterPro" id="IPR038161">
    <property type="entry name" value="VirB9/CagX/TrbG_C_sf"/>
</dbReference>
<evidence type="ECO:0000313" key="3">
    <source>
        <dbReference type="EMBL" id="CUS43734.1"/>
    </source>
</evidence>
<evidence type="ECO:0000256" key="1">
    <source>
        <dbReference type="ARBA" id="ARBA00006135"/>
    </source>
</evidence>
<dbReference type="InterPro" id="IPR010258">
    <property type="entry name" value="Conjugal_tfr_TrbG/VirB9/CagX"/>
</dbReference>
<dbReference type="Pfam" id="PF03524">
    <property type="entry name" value="CagX"/>
    <property type="match status" value="1"/>
</dbReference>
<protein>
    <submittedName>
        <fullName evidence="3">Conjugative transfer protein TrbG</fullName>
    </submittedName>
</protein>
<name>A0A160TJH4_9ZZZZ</name>
<dbReference type="EMBL" id="CZQE01000080">
    <property type="protein sequence ID" value="CUS43734.1"/>
    <property type="molecule type" value="Genomic_DNA"/>
</dbReference>
<dbReference type="Gene3D" id="2.60.40.2500">
    <property type="match status" value="1"/>
</dbReference>
<evidence type="ECO:0000256" key="2">
    <source>
        <dbReference type="ARBA" id="ARBA00022729"/>
    </source>
</evidence>
<dbReference type="AlphaFoldDB" id="A0A160TJH4"/>
<accession>A0A160TJH4</accession>
<keyword evidence="2" id="KW-0732">Signal</keyword>
<dbReference type="CDD" id="cd06911">
    <property type="entry name" value="VirB9_CagX_TrbG"/>
    <property type="match status" value="1"/>
</dbReference>
<dbReference type="NCBIfam" id="TIGR02775">
    <property type="entry name" value="TrbG_Ti"/>
    <property type="match status" value="1"/>
</dbReference>
<organism evidence="3">
    <name type="scientific">hydrothermal vent metagenome</name>
    <dbReference type="NCBI Taxonomy" id="652676"/>
    <lineage>
        <taxon>unclassified sequences</taxon>
        <taxon>metagenomes</taxon>
        <taxon>ecological metagenomes</taxon>
    </lineage>
</organism>
<proteinExistence type="inferred from homology"/>
<comment type="similarity">
    <text evidence="1">Belongs to the TrbG/VirB9 family.</text>
</comment>
<gene>
    <name evidence="3" type="ORF">MGWOODY_Smn1154</name>
</gene>
<dbReference type="InterPro" id="IPR014142">
    <property type="entry name" value="TrbG_Ti"/>
</dbReference>
<dbReference type="InterPro" id="IPR033645">
    <property type="entry name" value="VirB9/CagX/TrbG_C"/>
</dbReference>